<protein>
    <submittedName>
        <fullName evidence="1">Uncharacterized protein</fullName>
    </submittedName>
</protein>
<evidence type="ECO:0000313" key="1">
    <source>
        <dbReference type="EMBL" id="HJE25507.1"/>
    </source>
</evidence>
<reference evidence="1" key="2">
    <citation type="submission" date="2021-09" db="EMBL/GenBank/DDBJ databases">
        <authorList>
            <person name="Gilroy R."/>
        </authorList>
    </citation>
    <scope>NUCLEOTIDE SEQUENCE</scope>
    <source>
        <strain evidence="1">316</strain>
    </source>
</reference>
<dbReference type="EMBL" id="DYYG01000054">
    <property type="protein sequence ID" value="HJE25507.1"/>
    <property type="molecule type" value="Genomic_DNA"/>
</dbReference>
<reference evidence="1" key="1">
    <citation type="journal article" date="2021" name="PeerJ">
        <title>Extensive microbial diversity within the chicken gut microbiome revealed by metagenomics and culture.</title>
        <authorList>
            <person name="Gilroy R."/>
            <person name="Ravi A."/>
            <person name="Getino M."/>
            <person name="Pursley I."/>
            <person name="Horton D.L."/>
            <person name="Alikhan N.F."/>
            <person name="Baker D."/>
            <person name="Gharbi K."/>
            <person name="Hall N."/>
            <person name="Watson M."/>
            <person name="Adriaenssens E.M."/>
            <person name="Foster-Nyarko E."/>
            <person name="Jarju S."/>
            <person name="Secka A."/>
            <person name="Antonio M."/>
            <person name="Oren A."/>
            <person name="Chaudhuri R.R."/>
            <person name="La Ragione R."/>
            <person name="Hildebrand F."/>
            <person name="Pallen M.J."/>
        </authorList>
    </citation>
    <scope>NUCLEOTIDE SEQUENCE</scope>
    <source>
        <strain evidence="1">316</strain>
    </source>
</reference>
<accession>A0A921JGN6</accession>
<gene>
    <name evidence="1" type="ORF">K8W01_17795</name>
</gene>
<dbReference type="AlphaFoldDB" id="A0A921JGN6"/>
<name>A0A921JGN6_9HYPH</name>
<organism evidence="1 2">
    <name type="scientific">Methylorubrum populi</name>
    <dbReference type="NCBI Taxonomy" id="223967"/>
    <lineage>
        <taxon>Bacteria</taxon>
        <taxon>Pseudomonadati</taxon>
        <taxon>Pseudomonadota</taxon>
        <taxon>Alphaproteobacteria</taxon>
        <taxon>Hyphomicrobiales</taxon>
        <taxon>Methylobacteriaceae</taxon>
        <taxon>Methylorubrum</taxon>
    </lineage>
</organism>
<proteinExistence type="predicted"/>
<evidence type="ECO:0000313" key="2">
    <source>
        <dbReference type="Proteomes" id="UP000742631"/>
    </source>
</evidence>
<sequence length="108" mass="11978">MTRDEQAAAILRALGLSLINEQFARYVDAVMRLAVLAFDDDACLRDGSTEAVLGWRPTQWALLKGELELAVKDSGMPPPAQAEWLIAFEAVYRIAGSDHIKPNYRGIF</sequence>
<dbReference type="Proteomes" id="UP000742631">
    <property type="component" value="Unassembled WGS sequence"/>
</dbReference>
<comment type="caution">
    <text evidence="1">The sequence shown here is derived from an EMBL/GenBank/DDBJ whole genome shotgun (WGS) entry which is preliminary data.</text>
</comment>